<dbReference type="InterPro" id="IPR032623">
    <property type="entry name" value="FecR_N"/>
</dbReference>
<evidence type="ECO:0000256" key="1">
    <source>
        <dbReference type="SAM" id="Phobius"/>
    </source>
</evidence>
<dbReference type="Gene3D" id="2.60.120.1440">
    <property type="match status" value="1"/>
</dbReference>
<dbReference type="EMBL" id="JAEVLS010000004">
    <property type="protein sequence ID" value="MBM0106766.1"/>
    <property type="molecule type" value="Genomic_DNA"/>
</dbReference>
<dbReference type="InterPro" id="IPR012373">
    <property type="entry name" value="Ferrdict_sens_TM"/>
</dbReference>
<evidence type="ECO:0000259" key="2">
    <source>
        <dbReference type="Pfam" id="PF04773"/>
    </source>
</evidence>
<protein>
    <submittedName>
        <fullName evidence="4">FecR domain-containing protein</fullName>
    </submittedName>
</protein>
<feature type="domain" description="FecR N-terminal" evidence="3">
    <location>
        <begin position="15"/>
        <end position="53"/>
    </location>
</feature>
<comment type="caution">
    <text evidence="4">The sequence shown here is derived from an EMBL/GenBank/DDBJ whole genome shotgun (WGS) entry which is preliminary data.</text>
</comment>
<sequence length="333" mass="37104">MSQGERRNLSDELREQAAAWVVRLNSGPSEIDLDRFSQWRNQSAQHERAFDQAMAAWLAVGEHASDPRLLAMRRDTLERARRSQNRWSRRAIAAAVAAMIVAPLLAIGVYQWRMPEEQRFNTAHAEQRMIVLDDGTRMSLDAVTQVTVQYTPDVRNIELLAGRANFEVAKDITRPLKVKVGPRTVTAIGTVFTVEREPSQVVVTLVEGRVAVSTGNQAQNPIELRPRQQLRMLAGGEVALRDDIDPSQALAWREGKLIFDNEPLRTVVSRMNNYIATPIVAEGAAAELRVSGVFKAGDTAAFLEAIKAYFPVTDERRADAVTLRLNEAGEPAR</sequence>
<evidence type="ECO:0000313" key="5">
    <source>
        <dbReference type="Proteomes" id="UP000661077"/>
    </source>
</evidence>
<name>A0ABS1X0L7_9GAMM</name>
<evidence type="ECO:0000259" key="3">
    <source>
        <dbReference type="Pfam" id="PF16220"/>
    </source>
</evidence>
<dbReference type="RefSeq" id="WP_203168881.1">
    <property type="nucleotide sequence ID" value="NZ_JAEVLS010000004.1"/>
</dbReference>
<dbReference type="PANTHER" id="PTHR30273">
    <property type="entry name" value="PERIPLASMIC SIGNAL SENSOR AND SIGMA FACTOR ACTIVATOR FECR-RELATED"/>
    <property type="match status" value="1"/>
</dbReference>
<keyword evidence="5" id="KW-1185">Reference proteome</keyword>
<keyword evidence="1" id="KW-0472">Membrane</keyword>
<dbReference type="Pfam" id="PF04773">
    <property type="entry name" value="FecR"/>
    <property type="match status" value="1"/>
</dbReference>
<dbReference type="InterPro" id="IPR006860">
    <property type="entry name" value="FecR"/>
</dbReference>
<reference evidence="4 5" key="1">
    <citation type="journal article" date="2021" name="Int. J. Syst. Evol. Microbiol.">
        <title>Steroidobacter gossypii sp. nov., isolated from soil of cotton cropping field.</title>
        <authorList>
            <person name="Huang R."/>
            <person name="Yang S."/>
            <person name="Zhen C."/>
            <person name="Liu W."/>
        </authorList>
    </citation>
    <scope>NUCLEOTIDE SEQUENCE [LARGE SCALE GENOMIC DNA]</scope>
    <source>
        <strain evidence="4 5">S1-65</strain>
    </source>
</reference>
<dbReference type="Gene3D" id="3.55.50.30">
    <property type="match status" value="1"/>
</dbReference>
<accession>A0ABS1X0L7</accession>
<feature type="domain" description="FecR protein" evidence="2">
    <location>
        <begin position="119"/>
        <end position="210"/>
    </location>
</feature>
<proteinExistence type="predicted"/>
<evidence type="ECO:0000313" key="4">
    <source>
        <dbReference type="EMBL" id="MBM0106766.1"/>
    </source>
</evidence>
<organism evidence="4 5">
    <name type="scientific">Steroidobacter gossypii</name>
    <dbReference type="NCBI Taxonomy" id="2805490"/>
    <lineage>
        <taxon>Bacteria</taxon>
        <taxon>Pseudomonadati</taxon>
        <taxon>Pseudomonadota</taxon>
        <taxon>Gammaproteobacteria</taxon>
        <taxon>Steroidobacterales</taxon>
        <taxon>Steroidobacteraceae</taxon>
        <taxon>Steroidobacter</taxon>
    </lineage>
</organism>
<keyword evidence="1" id="KW-1133">Transmembrane helix</keyword>
<feature type="transmembrane region" description="Helical" evidence="1">
    <location>
        <begin position="91"/>
        <end position="112"/>
    </location>
</feature>
<dbReference type="Proteomes" id="UP000661077">
    <property type="component" value="Unassembled WGS sequence"/>
</dbReference>
<dbReference type="PIRSF" id="PIRSF018266">
    <property type="entry name" value="FecR"/>
    <property type="match status" value="1"/>
</dbReference>
<dbReference type="PANTHER" id="PTHR30273:SF2">
    <property type="entry name" value="PROTEIN FECR"/>
    <property type="match status" value="1"/>
</dbReference>
<keyword evidence="1" id="KW-0812">Transmembrane</keyword>
<dbReference type="Pfam" id="PF16220">
    <property type="entry name" value="DUF4880"/>
    <property type="match status" value="1"/>
</dbReference>
<gene>
    <name evidence="4" type="ORF">JM946_18695</name>
</gene>